<evidence type="ECO:0000313" key="2">
    <source>
        <dbReference type="EMBL" id="BAG27910.1"/>
    </source>
</evidence>
<feature type="domain" description="Integrase catalytic" evidence="1">
    <location>
        <begin position="148"/>
        <end position="303"/>
    </location>
</feature>
<sequence length="312" mass="36087">MAIITLIERSQIELMQHHTIQYIATTLGRSRISIRHELHRCPEGDYCAIIAHDHADTCRHRCGRHSILTPKLKRMVTEKLNLGWSPEMVGYAVHCAPHTIYHWIYQRQVDFQPSQLFDHGKRHKRRQDLRSRYNQAVGTSIEIRSESANRRTEKGHLEMDTVRGGRGSKAAVLTIVDRVTRLMATTKLENLSQNAVLKGFARLMVDFPGPVRSVTVDHGKEFSCDQALTKRYRIPVYFCHAYHPNERGTNERFNRELRYYFPKGTQFDQVSETDIQQATALINNKPRKCLRWQTLVHAVTSLFLGGNFIIAI</sequence>
<reference evidence="2 3" key="1">
    <citation type="journal article" date="2008" name="DNA Res.">
        <title>Comparative genome analysis of Lactobacillus reuteri and Lactobacillus fermentum reveal a genomic island for reuterin and cobalamin production.</title>
        <authorList>
            <person name="Morita H."/>
            <person name="Toh H."/>
            <person name="Fukuda S."/>
            <person name="Horikawa H."/>
            <person name="Oshima K."/>
            <person name="Suzuki T."/>
            <person name="Murakami M."/>
            <person name="Hisamatsu S."/>
            <person name="Kato Y."/>
            <person name="Takizawa T."/>
            <person name="Fukuoka H."/>
            <person name="Yoshimura T."/>
            <person name="Itoh K."/>
            <person name="O'Sullivan D.J."/>
            <person name="McKay L.L."/>
            <person name="Ohno H."/>
            <person name="Kikuchi J."/>
            <person name="Masaoka T."/>
            <person name="Hattori M."/>
        </authorList>
    </citation>
    <scope>NUCLEOTIDE SEQUENCE [LARGE SCALE GENOMIC DNA]</scope>
    <source>
        <strain evidence="3">NBRC 3956 / LMG 18251</strain>
    </source>
</reference>
<dbReference type="InterPro" id="IPR036397">
    <property type="entry name" value="RNaseH_sf"/>
</dbReference>
<dbReference type="PANTHER" id="PTHR10948">
    <property type="entry name" value="TRANSPOSASE"/>
    <property type="match status" value="1"/>
</dbReference>
<dbReference type="PANTHER" id="PTHR10948:SF23">
    <property type="entry name" value="TRANSPOSASE INSI FOR INSERTION SEQUENCE ELEMENT IS30A-RELATED"/>
    <property type="match status" value="1"/>
</dbReference>
<proteinExistence type="predicted"/>
<dbReference type="InterPro" id="IPR012337">
    <property type="entry name" value="RNaseH-like_sf"/>
</dbReference>
<dbReference type="KEGG" id="lfe:LAF_1574"/>
<name>A0ABF7R3X2_LIMF3</name>
<gene>
    <name evidence="2" type="ordered locus">LAF_1574</name>
</gene>
<evidence type="ECO:0000259" key="1">
    <source>
        <dbReference type="PROSITE" id="PS50994"/>
    </source>
</evidence>
<dbReference type="AlphaFoldDB" id="A0ABF7R3X2"/>
<dbReference type="SUPFAM" id="SSF53098">
    <property type="entry name" value="Ribonuclease H-like"/>
    <property type="match status" value="1"/>
</dbReference>
<dbReference type="InterPro" id="IPR051917">
    <property type="entry name" value="Transposase-Integrase"/>
</dbReference>
<accession>A0ABF7R3X2</accession>
<dbReference type="Pfam" id="PF00665">
    <property type="entry name" value="rve"/>
    <property type="match status" value="1"/>
</dbReference>
<protein>
    <submittedName>
        <fullName evidence="2">Transposase</fullName>
    </submittedName>
</protein>
<dbReference type="InterPro" id="IPR001584">
    <property type="entry name" value="Integrase_cat-core"/>
</dbReference>
<dbReference type="Proteomes" id="UP000001697">
    <property type="component" value="Chromosome"/>
</dbReference>
<dbReference type="InterPro" id="IPR053392">
    <property type="entry name" value="Transposase_IS30-like"/>
</dbReference>
<dbReference type="PROSITE" id="PS50994">
    <property type="entry name" value="INTEGRASE"/>
    <property type="match status" value="1"/>
</dbReference>
<evidence type="ECO:0000313" key="3">
    <source>
        <dbReference type="Proteomes" id="UP000001697"/>
    </source>
</evidence>
<organism evidence="2 3">
    <name type="scientific">Limosilactobacillus fermentum (strain NBRC 3956 / LMG 18251)</name>
    <name type="common">Lactobacillus fermentum</name>
    <dbReference type="NCBI Taxonomy" id="334390"/>
    <lineage>
        <taxon>Bacteria</taxon>
        <taxon>Bacillati</taxon>
        <taxon>Bacillota</taxon>
        <taxon>Bacilli</taxon>
        <taxon>Lactobacillales</taxon>
        <taxon>Lactobacillaceae</taxon>
        <taxon>Limosilactobacillus</taxon>
    </lineage>
</organism>
<dbReference type="NCBIfam" id="NF033563">
    <property type="entry name" value="transpos_IS30"/>
    <property type="match status" value="1"/>
</dbReference>
<dbReference type="EMBL" id="AP008937">
    <property type="protein sequence ID" value="BAG27910.1"/>
    <property type="molecule type" value="Genomic_DNA"/>
</dbReference>
<dbReference type="Gene3D" id="3.30.420.10">
    <property type="entry name" value="Ribonuclease H-like superfamily/Ribonuclease H"/>
    <property type="match status" value="1"/>
</dbReference>
<keyword evidence="3" id="KW-1185">Reference proteome</keyword>